<dbReference type="SUPFAM" id="SSF52151">
    <property type="entry name" value="FabD/lysophospholipase-like"/>
    <property type="match status" value="1"/>
</dbReference>
<dbReference type="RefSeq" id="WP_109333478.1">
    <property type="nucleotide sequence ID" value="NZ_CP029357.1"/>
</dbReference>
<organism evidence="6 7">
    <name type="scientific">Azospirillum thermophilum</name>
    <dbReference type="NCBI Taxonomy" id="2202148"/>
    <lineage>
        <taxon>Bacteria</taxon>
        <taxon>Pseudomonadati</taxon>
        <taxon>Pseudomonadota</taxon>
        <taxon>Alphaproteobacteria</taxon>
        <taxon>Rhodospirillales</taxon>
        <taxon>Azospirillaceae</taxon>
        <taxon>Azospirillum</taxon>
    </lineage>
</organism>
<dbReference type="InterPro" id="IPR002641">
    <property type="entry name" value="PNPLA_dom"/>
</dbReference>
<evidence type="ECO:0000259" key="5">
    <source>
        <dbReference type="PROSITE" id="PS51635"/>
    </source>
</evidence>
<dbReference type="InterPro" id="IPR016035">
    <property type="entry name" value="Acyl_Trfase/lysoPLipase"/>
</dbReference>
<evidence type="ECO:0000313" key="7">
    <source>
        <dbReference type="Proteomes" id="UP000245629"/>
    </source>
</evidence>
<keyword evidence="3 4" id="KW-0443">Lipid metabolism</keyword>
<dbReference type="AlphaFoldDB" id="A0A2S2CZI6"/>
<feature type="active site" description="Nucleophile" evidence="4">
    <location>
        <position position="44"/>
    </location>
</feature>
<feature type="short sequence motif" description="DGA/G" evidence="4">
    <location>
        <begin position="207"/>
        <end position="209"/>
    </location>
</feature>
<geneLocation type="plasmid" evidence="6 7">
    <name>unnamed2</name>
</geneLocation>
<dbReference type="GO" id="GO:0016787">
    <property type="term" value="F:hydrolase activity"/>
    <property type="evidence" value="ECO:0007669"/>
    <property type="project" value="UniProtKB-UniRule"/>
</dbReference>
<keyword evidence="6" id="KW-0614">Plasmid</keyword>
<dbReference type="PANTHER" id="PTHR14226">
    <property type="entry name" value="NEUROPATHY TARGET ESTERASE/SWISS CHEESE D.MELANOGASTER"/>
    <property type="match status" value="1"/>
</dbReference>
<name>A0A2S2CZI6_9PROT</name>
<keyword evidence="1 4" id="KW-0378">Hydrolase</keyword>
<evidence type="ECO:0000256" key="3">
    <source>
        <dbReference type="ARBA" id="ARBA00023098"/>
    </source>
</evidence>
<dbReference type="OrthoDB" id="9807112at2"/>
<dbReference type="PANTHER" id="PTHR14226:SF57">
    <property type="entry name" value="BLR7027 PROTEIN"/>
    <property type="match status" value="1"/>
</dbReference>
<dbReference type="Gene3D" id="3.40.1090.10">
    <property type="entry name" value="Cytosolic phospholipase A2 catalytic domain"/>
    <property type="match status" value="2"/>
</dbReference>
<evidence type="ECO:0000313" key="6">
    <source>
        <dbReference type="EMBL" id="AWK89810.1"/>
    </source>
</evidence>
<feature type="domain" description="PNPLA" evidence="5">
    <location>
        <begin position="11"/>
        <end position="220"/>
    </location>
</feature>
<comment type="caution">
    <text evidence="4">Lacks conserved residue(s) required for the propagation of feature annotation.</text>
</comment>
<dbReference type="Proteomes" id="UP000245629">
    <property type="component" value="Plasmid unnamed2"/>
</dbReference>
<sequence>MTGATTLPLTLVLSGGNALGAFQAGAYEVLHERGLLPQRVVAVSIGAVNAALIAGNPPEARVEALRRFWDAATQDRLVIGSPLLSSPLFGPLVGDGRARALQSPLLGSPGVFRPRLPGALSLLPGMPGDASLFDLGPLRTTLARLVDFDRLNGGELPLTVVAVDAVTGDEVRFAAGDPGLRMEHLLASCGFIPFFPPVEIEGRLLCDGAMVANLPLEAAIGEPVAEDRLCIAIDLFDRQGGPPRTVGQSVDRQLDLLLSSQTRRTIDGLRRSHRLRRRLANLASHLPADRRNGSGPADPDLAEALAEASRAGDGATALMVVGSTAVPGDAEMRSFDFSRPVLEERWQAGRRRMEQALDRLAGMEVAPGDFAVEMVGAVP</sequence>
<proteinExistence type="predicted"/>
<evidence type="ECO:0000256" key="2">
    <source>
        <dbReference type="ARBA" id="ARBA00022963"/>
    </source>
</evidence>
<dbReference type="PROSITE" id="PS51635">
    <property type="entry name" value="PNPLA"/>
    <property type="match status" value="1"/>
</dbReference>
<dbReference type="Pfam" id="PF01734">
    <property type="entry name" value="Patatin"/>
    <property type="match status" value="1"/>
</dbReference>
<feature type="active site" description="Proton acceptor" evidence="4">
    <location>
        <position position="207"/>
    </location>
</feature>
<dbReference type="Pfam" id="PF12536">
    <property type="entry name" value="DUF3734"/>
    <property type="match status" value="1"/>
</dbReference>
<dbReference type="GO" id="GO:0016042">
    <property type="term" value="P:lipid catabolic process"/>
    <property type="evidence" value="ECO:0007669"/>
    <property type="project" value="UniProtKB-UniRule"/>
</dbReference>
<keyword evidence="2 4" id="KW-0442">Lipid degradation</keyword>
<evidence type="ECO:0000256" key="4">
    <source>
        <dbReference type="PROSITE-ProRule" id="PRU01161"/>
    </source>
</evidence>
<evidence type="ECO:0000256" key="1">
    <source>
        <dbReference type="ARBA" id="ARBA00022801"/>
    </source>
</evidence>
<dbReference type="InterPro" id="IPR021095">
    <property type="entry name" value="DUF3734"/>
</dbReference>
<dbReference type="EMBL" id="CP029357">
    <property type="protein sequence ID" value="AWK89810.1"/>
    <property type="molecule type" value="Genomic_DNA"/>
</dbReference>
<protein>
    <recommendedName>
        <fullName evidence="5">PNPLA domain-containing protein</fullName>
    </recommendedName>
</protein>
<accession>A0A2S2CZI6</accession>
<dbReference type="KEGG" id="azz:DEW08_26560"/>
<gene>
    <name evidence="6" type="ORF">DEW08_26560</name>
</gene>
<dbReference type="InterPro" id="IPR050301">
    <property type="entry name" value="NTE"/>
</dbReference>
<keyword evidence="7" id="KW-1185">Reference proteome</keyword>
<reference evidence="7" key="1">
    <citation type="submission" date="2018-05" db="EMBL/GenBank/DDBJ databases">
        <title>Azospirillum thermophila sp. nov., a novel isolated from hot spring.</title>
        <authorList>
            <person name="Zhao Z."/>
        </authorList>
    </citation>
    <scope>NUCLEOTIDE SEQUENCE [LARGE SCALE GENOMIC DNA]</scope>
    <source>
        <strain evidence="7">CFH 70021</strain>
        <plasmid evidence="7">unnamed2</plasmid>
    </source>
</reference>